<organism evidence="2 3">
    <name type="scientific">Sodiomyces alkalinus (strain CBS 110278 / VKM F-3762 / F11)</name>
    <name type="common">Alkaliphilic filamentous fungus</name>
    <dbReference type="NCBI Taxonomy" id="1314773"/>
    <lineage>
        <taxon>Eukaryota</taxon>
        <taxon>Fungi</taxon>
        <taxon>Dikarya</taxon>
        <taxon>Ascomycota</taxon>
        <taxon>Pezizomycotina</taxon>
        <taxon>Sordariomycetes</taxon>
        <taxon>Hypocreomycetidae</taxon>
        <taxon>Glomerellales</taxon>
        <taxon>Plectosphaerellaceae</taxon>
        <taxon>Sodiomyces</taxon>
    </lineage>
</organism>
<feature type="region of interest" description="Disordered" evidence="1">
    <location>
        <begin position="550"/>
        <end position="666"/>
    </location>
</feature>
<feature type="compositionally biased region" description="Basic and acidic residues" evidence="1">
    <location>
        <begin position="457"/>
        <end position="471"/>
    </location>
</feature>
<feature type="compositionally biased region" description="Polar residues" evidence="1">
    <location>
        <begin position="825"/>
        <end position="848"/>
    </location>
</feature>
<feature type="region of interest" description="Disordered" evidence="1">
    <location>
        <begin position="1"/>
        <end position="97"/>
    </location>
</feature>
<dbReference type="EMBL" id="ML119060">
    <property type="protein sequence ID" value="ROT35727.1"/>
    <property type="molecule type" value="Genomic_DNA"/>
</dbReference>
<gene>
    <name evidence="2" type="ORF">SODALDRAFT_352639</name>
</gene>
<sequence length="1104" mass="118260">MPTTVTTLEARHTHGSTDLAFSSRDPLPTVPFSSSLPTGGGFPPSPISPELGSIDPSDPTSVSELASSEPSGSSAYGMVNPNSQQQEQQQPVSVDSLECVQRSMSVAVGHGIAPIGGPGTRDSASSHTCNNTRSSHFADDILGDGSPENEDTYPSDPRENNESIRTTTATTKAGRPSPPRPATTTTHHQPPPTSHPDHLPHSSPNPRSPTGNLSDPDDRTELPPPARESPPSRASTSDTSSTRPTPAAESKFAAVTTTRPASFPDSPVVGVSRSHAAHKSLDGESPSTGTKPQYRRTPGTFGSHRIEAVQATRLSAGEHKTKEWTQGQRELILPKSLQHQSPTDERRQPVRSRPPLSFRPPGASVPTGSVRVAPIRSFRSSGSRRSSSFEMISPSIHAGDSSGDDYSYADFNQRDRTLRALEGRPDDDVSQRSPPDSAKRDTSMDGDDTSGDVFMKIAREEAPRRRTDRGFASRGSAADDAPAISRITQSSHRRPLSAAVPSSRQPASPPRVTRRLSDQQEASHAPSRPAEDDVASEIVVRGAPYRGLLREKAASSHPAEESRVSRVSTTGYRASPITPRSFTHQDATTENSSYSRRRTSVTESSGGYRSSTYKQTHLPYGHSRTYNSSPLATRTAEPHRQDLHHDNNHGLEGTESTASTTAPSTVWDELDDLKSRIHRLELTVLDERPPTATNTTVSTSPKRVSGHAATAYGDASSTTSSQRDSQQQPVLQSAVNRSKLLLSPEVSKALETAASDATALVAMMGTAGQPGPISSGASAIGTGATVTDRQLRRRAEAICRSLTELALALTEEAAPSQTRTVTVQANNTPLRDGPTTPTITKNFPSVVTHQRRDSLTNESSASGQNSMPSPRALSKLEERRNSLLNASNLPTLRLASTAGSSAVVTTAAAAEPPSTVARKSSLLIGRTRRAATEEPEEGRRSSMLLRTRRAGTEEPEDGRKTSLLRERRNTNEGDEEEHRFRAPSRAGTELASSRAVSHSYISPSSTETITLASSALPRRRVGSTMLNSSRLATPSTPSALGGRRYLERSTADRDTNNNVADKLPEDRGQRQGSLLTRTASLLRRPNRESHSTSTSASAQAGGYR</sequence>
<feature type="compositionally biased region" description="Low complexity" evidence="1">
    <location>
        <begin position="398"/>
        <end position="410"/>
    </location>
</feature>
<dbReference type="STRING" id="1314773.A0A3N2PMH8"/>
<evidence type="ECO:0000256" key="1">
    <source>
        <dbReference type="SAM" id="MobiDB-lite"/>
    </source>
</evidence>
<feature type="compositionally biased region" description="Basic and acidic residues" evidence="1">
    <location>
        <begin position="636"/>
        <end position="649"/>
    </location>
</feature>
<feature type="compositionally biased region" description="Basic and acidic residues" evidence="1">
    <location>
        <begin position="412"/>
        <end position="430"/>
    </location>
</feature>
<feature type="compositionally biased region" description="Low complexity" evidence="1">
    <location>
        <begin position="229"/>
        <end position="248"/>
    </location>
</feature>
<reference evidence="2 3" key="1">
    <citation type="journal article" date="2018" name="Mol. Ecol.">
        <title>The obligate alkalophilic soda-lake fungus Sodiomyces alkalinus has shifted to a protein diet.</title>
        <authorList>
            <person name="Grum-Grzhimaylo A.A."/>
            <person name="Falkoski D.L."/>
            <person name="van den Heuvel J."/>
            <person name="Valero-Jimenez C.A."/>
            <person name="Min B."/>
            <person name="Choi I.G."/>
            <person name="Lipzen A."/>
            <person name="Daum C.G."/>
            <person name="Aanen D.K."/>
            <person name="Tsang A."/>
            <person name="Henrissat B."/>
            <person name="Bilanenko E.N."/>
            <person name="de Vries R.P."/>
            <person name="van Kan J.A.L."/>
            <person name="Grigoriev I.V."/>
            <person name="Debets A.J.M."/>
        </authorList>
    </citation>
    <scope>NUCLEOTIDE SEQUENCE [LARGE SCALE GENOMIC DNA]</scope>
    <source>
        <strain evidence="2 3">F11</strain>
    </source>
</reference>
<feature type="compositionally biased region" description="Polar residues" evidence="1">
    <location>
        <begin position="202"/>
        <end position="213"/>
    </location>
</feature>
<feature type="compositionally biased region" description="Polar residues" evidence="1">
    <location>
        <begin position="990"/>
        <end position="1004"/>
    </location>
</feature>
<feature type="region of interest" description="Disordered" evidence="1">
    <location>
        <begin position="825"/>
        <end position="873"/>
    </location>
</feature>
<evidence type="ECO:0000313" key="3">
    <source>
        <dbReference type="Proteomes" id="UP000272025"/>
    </source>
</evidence>
<name>A0A3N2PMH8_SODAK</name>
<feature type="compositionally biased region" description="Low complexity" evidence="1">
    <location>
        <begin position="61"/>
        <end position="75"/>
    </location>
</feature>
<feature type="compositionally biased region" description="Low complexity" evidence="1">
    <location>
        <begin position="906"/>
        <end position="917"/>
    </location>
</feature>
<feature type="region of interest" description="Disordered" evidence="1">
    <location>
        <begin position="906"/>
        <end position="1004"/>
    </location>
</feature>
<feature type="compositionally biased region" description="Polar residues" evidence="1">
    <location>
        <begin position="856"/>
        <end position="868"/>
    </location>
</feature>
<protein>
    <submittedName>
        <fullName evidence="2">Uncharacterized protein</fullName>
    </submittedName>
</protein>
<feature type="compositionally biased region" description="Polar residues" evidence="1">
    <location>
        <begin position="691"/>
        <end position="702"/>
    </location>
</feature>
<dbReference type="Proteomes" id="UP000272025">
    <property type="component" value="Unassembled WGS sequence"/>
</dbReference>
<dbReference type="RefSeq" id="XP_028463533.1">
    <property type="nucleotide sequence ID" value="XM_028613602.1"/>
</dbReference>
<feature type="compositionally biased region" description="Polar residues" evidence="1">
    <location>
        <begin position="601"/>
        <end position="615"/>
    </location>
</feature>
<feature type="region of interest" description="Disordered" evidence="1">
    <location>
        <begin position="1028"/>
        <end position="1104"/>
    </location>
</feature>
<feature type="compositionally biased region" description="Basic and acidic residues" evidence="1">
    <location>
        <begin position="550"/>
        <end position="564"/>
    </location>
</feature>
<feature type="compositionally biased region" description="Polar residues" evidence="1">
    <location>
        <begin position="1028"/>
        <end position="1038"/>
    </location>
</feature>
<feature type="compositionally biased region" description="Basic and acidic residues" evidence="1">
    <location>
        <begin position="1044"/>
        <end position="1055"/>
    </location>
</feature>
<feature type="compositionally biased region" description="Basic and acidic residues" evidence="1">
    <location>
        <begin position="957"/>
        <end position="980"/>
    </location>
</feature>
<accession>A0A3N2PMH8</accession>
<proteinExistence type="predicted"/>
<feature type="compositionally biased region" description="Low complexity" evidence="1">
    <location>
        <begin position="1073"/>
        <end position="1083"/>
    </location>
</feature>
<feature type="region of interest" description="Disordered" evidence="1">
    <location>
        <begin position="110"/>
        <end position="538"/>
    </location>
</feature>
<keyword evidence="3" id="KW-1185">Reference proteome</keyword>
<feature type="region of interest" description="Disordered" evidence="1">
    <location>
        <begin position="685"/>
        <end position="731"/>
    </location>
</feature>
<evidence type="ECO:0000313" key="2">
    <source>
        <dbReference type="EMBL" id="ROT35727.1"/>
    </source>
</evidence>
<feature type="compositionally biased region" description="Polar residues" evidence="1">
    <location>
        <begin position="565"/>
        <end position="594"/>
    </location>
</feature>
<feature type="compositionally biased region" description="Polar residues" evidence="1">
    <location>
        <begin position="122"/>
        <end position="135"/>
    </location>
</feature>
<dbReference type="OrthoDB" id="5369729at2759"/>
<dbReference type="GeneID" id="39582080"/>
<dbReference type="AlphaFoldDB" id="A0A3N2PMH8"/>
<feature type="compositionally biased region" description="Low complexity" evidence="1">
    <location>
        <begin position="716"/>
        <end position="728"/>
    </location>
</feature>
<feature type="compositionally biased region" description="Low complexity" evidence="1">
    <location>
        <begin position="654"/>
        <end position="665"/>
    </location>
</feature>
<feature type="compositionally biased region" description="Low complexity" evidence="1">
    <location>
        <begin position="376"/>
        <end position="389"/>
    </location>
</feature>